<comment type="caution">
    <text evidence="2">The sequence shown here is derived from an EMBL/GenBank/DDBJ whole genome shotgun (WGS) entry which is preliminary data.</text>
</comment>
<keyword evidence="3" id="KW-1185">Reference proteome</keyword>
<gene>
    <name evidence="2" type="ORF">SAMN06265222_109168</name>
</gene>
<organism evidence="2 3">
    <name type="scientific">Neorhodopirellula lusitana</name>
    <dbReference type="NCBI Taxonomy" id="445327"/>
    <lineage>
        <taxon>Bacteria</taxon>
        <taxon>Pseudomonadati</taxon>
        <taxon>Planctomycetota</taxon>
        <taxon>Planctomycetia</taxon>
        <taxon>Pirellulales</taxon>
        <taxon>Pirellulaceae</taxon>
        <taxon>Neorhodopirellula</taxon>
    </lineage>
</organism>
<dbReference type="Gene3D" id="3.50.50.60">
    <property type="entry name" value="FAD/NAD(P)-binding domain"/>
    <property type="match status" value="1"/>
</dbReference>
<reference evidence="2 3" key="1">
    <citation type="submission" date="2017-05" db="EMBL/GenBank/DDBJ databases">
        <authorList>
            <person name="Varghese N."/>
            <person name="Submissions S."/>
        </authorList>
    </citation>
    <scope>NUCLEOTIDE SEQUENCE [LARGE SCALE GENOMIC DNA]</scope>
    <source>
        <strain evidence="2 3">DSM 25457</strain>
    </source>
</reference>
<protein>
    <submittedName>
        <fullName evidence="2">Protoporphyrinogen oxidase</fullName>
    </submittedName>
</protein>
<name>A0ABY1QBX2_9BACT</name>
<proteinExistence type="predicted"/>
<dbReference type="InterPro" id="IPR002937">
    <property type="entry name" value="Amino_oxidase"/>
</dbReference>
<dbReference type="Pfam" id="PF01593">
    <property type="entry name" value="Amino_oxidase"/>
    <property type="match status" value="1"/>
</dbReference>
<evidence type="ECO:0000313" key="3">
    <source>
        <dbReference type="Proteomes" id="UP001158067"/>
    </source>
</evidence>
<feature type="domain" description="Amine oxidase" evidence="1">
    <location>
        <begin position="16"/>
        <end position="440"/>
    </location>
</feature>
<accession>A0ABY1QBX2</accession>
<dbReference type="PANTHER" id="PTHR42841">
    <property type="entry name" value="AMINE OXIDASE"/>
    <property type="match status" value="1"/>
</dbReference>
<sequence>MNQVPQHPVVIVGAGLAGLACAKRLSQNGVACTILEATDRVGGRVRTDHISGFTLDHGFQVLLTAYPACRELLDYEALNLQPFEPGALIRQNGEFRTLSDPWRRPSKTLATVTNPVGSLKDKLGIAKLRHTSKSGTLDELYHRDHSETLARLQRDGFSEKIINEFFRPFLSGVFLDETLSTSSRMLEFVFRMFAGGDIAVPAGGMADIPRQLADTLPRGTLRFQTSVQSIAQSTDATALHRVIATSRDSTNRDDAGDNQATQEFQCEHLVIATPSDGAARLLNRPDMKTEWSGTTNLYFASPQPLSSPALLMLRGDEPGPIQSATVLSNIAPAYAPKGRSLISVSVDSQDDPADGIEDEALTARVRKQLAQWFGPTAEHWELIRTYRVPYGLPKRDLDEVERDVQAASPGNGLYVIGDHRETPSIQGAMNSGLRAADAILAAKPAPLSTSH</sequence>
<evidence type="ECO:0000313" key="2">
    <source>
        <dbReference type="EMBL" id="SMP66003.1"/>
    </source>
</evidence>
<evidence type="ECO:0000259" key="1">
    <source>
        <dbReference type="Pfam" id="PF01593"/>
    </source>
</evidence>
<dbReference type="EMBL" id="FXUG01000009">
    <property type="protein sequence ID" value="SMP66003.1"/>
    <property type="molecule type" value="Genomic_DNA"/>
</dbReference>
<dbReference type="Proteomes" id="UP001158067">
    <property type="component" value="Unassembled WGS sequence"/>
</dbReference>
<dbReference type="SUPFAM" id="SSF51905">
    <property type="entry name" value="FAD/NAD(P)-binding domain"/>
    <property type="match status" value="1"/>
</dbReference>
<dbReference type="InterPro" id="IPR036188">
    <property type="entry name" value="FAD/NAD-bd_sf"/>
</dbReference>
<dbReference type="RefSeq" id="WP_283433743.1">
    <property type="nucleotide sequence ID" value="NZ_FXUG01000009.1"/>
</dbReference>